<comment type="subcellular location">
    <subcellularLocation>
        <location evidence="1">Cell outer membrane</location>
    </subcellularLocation>
</comment>
<dbReference type="Proteomes" id="UP001595556">
    <property type="component" value="Unassembled WGS sequence"/>
</dbReference>
<dbReference type="Pfam" id="PF06629">
    <property type="entry name" value="MipA"/>
    <property type="match status" value="1"/>
</dbReference>
<keyword evidence="7" id="KW-1185">Reference proteome</keyword>
<evidence type="ECO:0000313" key="6">
    <source>
        <dbReference type="EMBL" id="MFC3147842.1"/>
    </source>
</evidence>
<accession>A0ABV7H2J8</accession>
<keyword evidence="3" id="KW-0732">Signal</keyword>
<evidence type="ECO:0000256" key="5">
    <source>
        <dbReference type="ARBA" id="ARBA00023237"/>
    </source>
</evidence>
<reference evidence="7" key="1">
    <citation type="journal article" date="2019" name="Int. J. Syst. Evol. Microbiol.">
        <title>The Global Catalogue of Microorganisms (GCM) 10K type strain sequencing project: providing services to taxonomists for standard genome sequencing and annotation.</title>
        <authorList>
            <consortium name="The Broad Institute Genomics Platform"/>
            <consortium name="The Broad Institute Genome Sequencing Center for Infectious Disease"/>
            <person name="Wu L."/>
            <person name="Ma J."/>
        </authorList>
    </citation>
    <scope>NUCLEOTIDE SEQUENCE [LARGE SCALE GENOMIC DNA]</scope>
    <source>
        <strain evidence="7">KCTC 52168</strain>
    </source>
</reference>
<evidence type="ECO:0000256" key="1">
    <source>
        <dbReference type="ARBA" id="ARBA00004442"/>
    </source>
</evidence>
<keyword evidence="4" id="KW-0472">Membrane</keyword>
<name>A0ABV7H2J8_9BURK</name>
<dbReference type="PANTHER" id="PTHR38776">
    <property type="entry name" value="MLTA-INTERACTING PROTEIN-RELATED"/>
    <property type="match status" value="1"/>
</dbReference>
<dbReference type="PANTHER" id="PTHR38776:SF1">
    <property type="entry name" value="MLTA-INTERACTING PROTEIN-RELATED"/>
    <property type="match status" value="1"/>
</dbReference>
<evidence type="ECO:0000256" key="4">
    <source>
        <dbReference type="ARBA" id="ARBA00023136"/>
    </source>
</evidence>
<comment type="caution">
    <text evidence="6">The sequence shown here is derived from an EMBL/GenBank/DDBJ whole genome shotgun (WGS) entry which is preliminary data.</text>
</comment>
<dbReference type="EMBL" id="JBHRTI010000004">
    <property type="protein sequence ID" value="MFC3147842.1"/>
    <property type="molecule type" value="Genomic_DNA"/>
</dbReference>
<organism evidence="6 7">
    <name type="scientific">Piscinibacterium candidicorallinum</name>
    <dbReference type="NCBI Taxonomy" id="1793872"/>
    <lineage>
        <taxon>Bacteria</taxon>
        <taxon>Pseudomonadati</taxon>
        <taxon>Pseudomonadota</taxon>
        <taxon>Betaproteobacteria</taxon>
        <taxon>Burkholderiales</taxon>
        <taxon>Piscinibacterium</taxon>
    </lineage>
</organism>
<protein>
    <submittedName>
        <fullName evidence="6">MipA/OmpV family protein</fullName>
    </submittedName>
</protein>
<evidence type="ECO:0000256" key="3">
    <source>
        <dbReference type="ARBA" id="ARBA00022729"/>
    </source>
</evidence>
<proteinExistence type="inferred from homology"/>
<evidence type="ECO:0000313" key="7">
    <source>
        <dbReference type="Proteomes" id="UP001595556"/>
    </source>
</evidence>
<gene>
    <name evidence="6" type="ORF">ACFOEN_09330</name>
</gene>
<dbReference type="InterPro" id="IPR010583">
    <property type="entry name" value="MipA"/>
</dbReference>
<keyword evidence="5" id="KW-0998">Cell outer membrane</keyword>
<sequence length="436" mass="48354">METLSDLLAVPGSAGLGVLTEFDRSPYRGGGTRRDLTPLYIYEGERVFLRTDRVGLKFQAAPEHTLELFARRRFDAFPADEVPQALAGMERRANGLDLGVAWRWRFAGGQFYALAGNDASGTSDGWDATVGINTRHQWGPVTLEPVLTATYRSARINNYYFGVRPQEARPGRPAYQPGWGLDVTAGLFATTPLSERWRGIAGITATRYSEAVRESPVADARVQPSLYLGAVYDFGAQKARWEGGEGPLIVRVFHGAASDDGCHLARIISLQCFRFNSRYPTEVTGLHVGKTFIEGLAGWPLDMIGMVGVVHHNDRPYQRNGIEVNAFMKAVYYGFPWRNRVKTRLGLGMGLSVTDPVPYDEVRSQAERNRPVSRVLNYLDPTLDVSLGDLVGKREWRDTFVGIGVSHRSGIFAMSRLLGSVNGGSNYIHLYLERAF</sequence>
<dbReference type="RefSeq" id="WP_377303262.1">
    <property type="nucleotide sequence ID" value="NZ_CP180191.1"/>
</dbReference>
<comment type="similarity">
    <text evidence="2">Belongs to the MipA/OmpV family.</text>
</comment>
<evidence type="ECO:0000256" key="2">
    <source>
        <dbReference type="ARBA" id="ARBA00005722"/>
    </source>
</evidence>